<evidence type="ECO:0000256" key="1">
    <source>
        <dbReference type="SAM" id="Phobius"/>
    </source>
</evidence>
<comment type="caution">
    <text evidence="2">The sequence shown here is derived from an EMBL/GenBank/DDBJ whole genome shotgun (WGS) entry which is preliminary data.</text>
</comment>
<name>A0ABT5RZ61_9BURK</name>
<dbReference type="RefSeq" id="WP_274112091.1">
    <property type="nucleotide sequence ID" value="NZ_JAPCKI010000009.1"/>
</dbReference>
<accession>A0ABT5RZ61</accession>
<feature type="transmembrane region" description="Helical" evidence="1">
    <location>
        <begin position="12"/>
        <end position="32"/>
    </location>
</feature>
<feature type="transmembrane region" description="Helical" evidence="1">
    <location>
        <begin position="38"/>
        <end position="57"/>
    </location>
</feature>
<organism evidence="2 3">
    <name type="scientific">Acidovorax benzenivorans</name>
    <dbReference type="NCBI Taxonomy" id="2987520"/>
    <lineage>
        <taxon>Bacteria</taxon>
        <taxon>Pseudomonadati</taxon>
        <taxon>Pseudomonadota</taxon>
        <taxon>Betaproteobacteria</taxon>
        <taxon>Burkholderiales</taxon>
        <taxon>Comamonadaceae</taxon>
        <taxon>Acidovorax</taxon>
    </lineage>
</organism>
<protein>
    <submittedName>
        <fullName evidence="2">Uncharacterized protein</fullName>
    </submittedName>
</protein>
<keyword evidence="3" id="KW-1185">Reference proteome</keyword>
<keyword evidence="1" id="KW-0472">Membrane</keyword>
<dbReference type="EMBL" id="JAPCKI010000009">
    <property type="protein sequence ID" value="MDD2178965.1"/>
    <property type="molecule type" value="Genomic_DNA"/>
</dbReference>
<proteinExistence type="predicted"/>
<sequence>MDALIEFIATLALHWRIGISVLLALIAAIFLANALSWFTGWYGVLLVIFSFGAGLVWESIPRAS</sequence>
<reference evidence="2" key="1">
    <citation type="submission" date="2022-10" db="EMBL/GenBank/DDBJ databases">
        <title>Description of microaerobic benzene degrading bacteria.</title>
        <authorList>
            <person name="Bedics A."/>
            <person name="Tancsics A."/>
            <person name="Banerjee S."/>
        </authorList>
    </citation>
    <scope>NUCLEOTIDE SEQUENCE</scope>
    <source>
        <strain evidence="2">D2M1</strain>
    </source>
</reference>
<keyword evidence="1" id="KW-1133">Transmembrane helix</keyword>
<dbReference type="Proteomes" id="UP001148932">
    <property type="component" value="Unassembled WGS sequence"/>
</dbReference>
<gene>
    <name evidence="2" type="ORF">OIN59_16125</name>
</gene>
<keyword evidence="1" id="KW-0812">Transmembrane</keyword>
<evidence type="ECO:0000313" key="3">
    <source>
        <dbReference type="Proteomes" id="UP001148932"/>
    </source>
</evidence>
<evidence type="ECO:0000313" key="2">
    <source>
        <dbReference type="EMBL" id="MDD2178965.1"/>
    </source>
</evidence>